<keyword evidence="4" id="KW-1185">Reference proteome</keyword>
<dbReference type="InterPro" id="IPR037914">
    <property type="entry name" value="SpoVT-AbrB_sf"/>
</dbReference>
<name>A0A3A8AG35_9HYPH</name>
<evidence type="ECO:0000313" key="3">
    <source>
        <dbReference type="EMBL" id="RKF05624.1"/>
    </source>
</evidence>
<keyword evidence="1 3" id="KW-0238">DNA-binding</keyword>
<accession>A0A3A8AG35</accession>
<dbReference type="EMBL" id="QFWV02000008">
    <property type="protein sequence ID" value="RKF05624.1"/>
    <property type="molecule type" value="Genomic_DNA"/>
</dbReference>
<dbReference type="AlphaFoldDB" id="A0A3A8AG35"/>
<dbReference type="InterPro" id="IPR007159">
    <property type="entry name" value="SpoVT-AbrB_dom"/>
</dbReference>
<dbReference type="RefSeq" id="WP_109766255.1">
    <property type="nucleotide sequence ID" value="NZ_CP159474.1"/>
</dbReference>
<dbReference type="OrthoDB" id="9809003at2"/>
<dbReference type="Proteomes" id="UP000246132">
    <property type="component" value="Unassembled WGS sequence"/>
</dbReference>
<organism evidence="3 4">
    <name type="scientific">Oceaniradius stylonematis</name>
    <dbReference type="NCBI Taxonomy" id="2184161"/>
    <lineage>
        <taxon>Bacteria</taxon>
        <taxon>Pseudomonadati</taxon>
        <taxon>Pseudomonadota</taxon>
        <taxon>Alphaproteobacteria</taxon>
        <taxon>Hyphomicrobiales</taxon>
        <taxon>Ahrensiaceae</taxon>
        <taxon>Oceaniradius</taxon>
    </lineage>
</organism>
<evidence type="ECO:0000259" key="2">
    <source>
        <dbReference type="PROSITE" id="PS51740"/>
    </source>
</evidence>
<dbReference type="SMART" id="SM00966">
    <property type="entry name" value="SpoVT_AbrB"/>
    <property type="match status" value="1"/>
</dbReference>
<dbReference type="GO" id="GO:0003677">
    <property type="term" value="F:DNA binding"/>
    <property type="evidence" value="ECO:0007669"/>
    <property type="project" value="UniProtKB-UniRule"/>
</dbReference>
<dbReference type="PROSITE" id="PS51740">
    <property type="entry name" value="SPOVT_ABRB"/>
    <property type="match status" value="1"/>
</dbReference>
<evidence type="ECO:0000313" key="4">
    <source>
        <dbReference type="Proteomes" id="UP000246132"/>
    </source>
</evidence>
<comment type="caution">
    <text evidence="3">The sequence shown here is derived from an EMBL/GenBank/DDBJ whole genome shotgun (WGS) entry which is preliminary data.</text>
</comment>
<evidence type="ECO:0000256" key="1">
    <source>
        <dbReference type="PROSITE-ProRule" id="PRU01076"/>
    </source>
</evidence>
<proteinExistence type="predicted"/>
<sequence>MTVSAKITSKGQVTLPVELRRSLGLKPGDQVDFRRTSEGNYELVARTKSFEDLHGIIEVDGRPPTADDIVDIVHRARIDRAEHIVSRLKDDQ</sequence>
<feature type="domain" description="SpoVT-AbrB" evidence="2">
    <location>
        <begin position="2"/>
        <end position="48"/>
    </location>
</feature>
<dbReference type="Gene3D" id="2.10.260.10">
    <property type="match status" value="1"/>
</dbReference>
<protein>
    <submittedName>
        <fullName evidence="3">AbrB/MazE/SpoVT family DNA-binding domain-containing protein</fullName>
    </submittedName>
</protein>
<dbReference type="SUPFAM" id="SSF89447">
    <property type="entry name" value="AbrB/MazE/MraZ-like"/>
    <property type="match status" value="1"/>
</dbReference>
<dbReference type="NCBIfam" id="TIGR01439">
    <property type="entry name" value="lp_hng_hel_AbrB"/>
    <property type="match status" value="1"/>
</dbReference>
<reference evidence="3 4" key="1">
    <citation type="journal article" date="2018" name="Int. J. Syst. Bacteriol.">
        <title>Oceaniradius stylonemae gen. nov., sp. nov., isolated from a red alga, Stylonema cornu-cervi.</title>
        <authorList>
            <person name="Jeong S."/>
        </authorList>
    </citation>
    <scope>NUCLEOTIDE SEQUENCE [LARGE SCALE GENOMIC DNA]</scope>
    <source>
        <strain evidence="3 4">StC1</strain>
    </source>
</reference>
<gene>
    <name evidence="3" type="ORF">DEM25_013470</name>
</gene>
<dbReference type="Pfam" id="PF04014">
    <property type="entry name" value="MazE_antitoxin"/>
    <property type="match status" value="1"/>
</dbReference>